<name>A0A7T7KNA3_9HYPH</name>
<evidence type="ECO:0000313" key="3">
    <source>
        <dbReference type="Proteomes" id="UP000596083"/>
    </source>
</evidence>
<dbReference type="RefSeq" id="WP_200337806.1">
    <property type="nucleotide sequence ID" value="NZ_CP066786.1"/>
</dbReference>
<sequence length="1088" mass="123280">MNRLPTPSELMRSKRPYLYSDSECTDAYRLSETELSHHLETLTARNQHKDFEVFCRKLSERELCPNLRPQTGPEGGGDGKVDTETYPVDEQISERWYVGDGKSGAERWGFAFSTKKVWSEKVRSDVKGIVDTERDYGRIIFITSRPTRQRDRLRIQDELKEQYGISVTILDREWIIDRVFSHSHKDLVHEHLKAGEYQPDRIKLGPRDFKRQQTLDELEARLVKQGSTVQEQTQAVTDTFEAARLSRELEKPRFETEGRFSRAITYAKKYGMTYQHLRAVYEYAWTAFWWFDDVEIMNQQYEEVEKIAFASEHAVHIAKVCNLHQILAGRVSKGYETSEELFFVERTKRLKDKLEDLAADGSRPSNALHAETLLVFRRMSENTLLGEQRDFDSIWLDLIDIIHRAAGLAEYPADLIEAMVNAIAEFMPDSEAFDRLVETLAEFMADRSKEVKAGTFYLQQGERKLNAEKPIDGIKWLGRAVLYLSKDESREDQAKALYYLTVGYRGAGLYWAARAAVLAAIIQYLALSEIEGKLRVETIPALNLFALVSLQLGHVFDFLSAVRFLQAIGRSAPLDEDSEAMLNTKLTELDRLLSCLFIVQPSEQVRRLQGLPDVLEGLMLFSARLTLLYRLGHIDALRADGSIPKEEKDEDFYEMMTLLASQPACRSLPKSVVLFDDMFSGVQTKILGVDIEIETSSILEGVLQAETYAAAIEGFSATLLNTDVLPHTEKLKVRIRQLDDIQDASITVDDNRVMEVSVPTNWQLTDFSNIGNYNEHIISYCIHALVSVAVIGNPEKTIEELVQVENGLERATMFCRAGIARNRVFGTHAGSISDWSDFVGQPFPMTSNAPDSPAINELPPRAAGDEEERPQGFDEIRRHDDIVVQAIINPRLWDAAEWKGMMYGVSALGEPPVLGLMFANSSKGEAIFGEWIERFGKEDTHDALHISVIKGIDRQNPFHYRGHITQNLFALTGLSGKTLVNTSRMNTMTVENHANLDRFCEHLEASGAYYLVPVALDGVGTPNLLMEQAILKRQFNVREAWEIGPHDIDAVAVRSDDDVVVPVGEGTPPFFELVRQREGKQKKSPSDK</sequence>
<organism evidence="2 3">
    <name type="scientific">Martelella lutilitoris</name>
    <dbReference type="NCBI Taxonomy" id="2583532"/>
    <lineage>
        <taxon>Bacteria</taxon>
        <taxon>Pseudomonadati</taxon>
        <taxon>Pseudomonadota</taxon>
        <taxon>Alphaproteobacteria</taxon>
        <taxon>Hyphomicrobiales</taxon>
        <taxon>Aurantimonadaceae</taxon>
        <taxon>Martelella</taxon>
    </lineage>
</organism>
<evidence type="ECO:0000313" key="2">
    <source>
        <dbReference type="EMBL" id="QQM32358.1"/>
    </source>
</evidence>
<gene>
    <name evidence="2" type="ORF">JET14_09585</name>
</gene>
<dbReference type="AlphaFoldDB" id="A0A7T7KNA3"/>
<reference evidence="2 3" key="1">
    <citation type="submission" date="2020-12" db="EMBL/GenBank/DDBJ databases">
        <authorList>
            <person name="Zheng R.K."/>
            <person name="Sun C.M."/>
        </authorList>
    </citation>
    <scope>NUCLEOTIDE SEQUENCE [LARGE SCALE GENOMIC DNA]</scope>
    <source>
        <strain evidence="2 3">ZRK001</strain>
    </source>
</reference>
<dbReference type="KEGG" id="mlut:JET14_09585"/>
<feature type="region of interest" description="Disordered" evidence="1">
    <location>
        <begin position="65"/>
        <end position="84"/>
    </location>
</feature>
<evidence type="ECO:0000256" key="1">
    <source>
        <dbReference type="SAM" id="MobiDB-lite"/>
    </source>
</evidence>
<accession>A0A7T7KNA3</accession>
<dbReference type="Proteomes" id="UP000596083">
    <property type="component" value="Chromosome"/>
</dbReference>
<feature type="region of interest" description="Disordered" evidence="1">
    <location>
        <begin position="846"/>
        <end position="869"/>
    </location>
</feature>
<protein>
    <submittedName>
        <fullName evidence="2">Uncharacterized protein</fullName>
    </submittedName>
</protein>
<proteinExistence type="predicted"/>
<dbReference type="EMBL" id="CP066786">
    <property type="protein sequence ID" value="QQM32358.1"/>
    <property type="molecule type" value="Genomic_DNA"/>
</dbReference>